<keyword evidence="3" id="KW-0560">Oxidoreductase</keyword>
<dbReference type="RefSeq" id="WP_285630361.1">
    <property type="nucleotide sequence ID" value="NZ_BSTJ01000011.1"/>
</dbReference>
<dbReference type="EMBL" id="BSTJ01000011">
    <property type="protein sequence ID" value="GLY79225.1"/>
    <property type="molecule type" value="Genomic_DNA"/>
</dbReference>
<feature type="domain" description="FAD-binding PCMH-type" evidence="4">
    <location>
        <begin position="1"/>
        <end position="177"/>
    </location>
</feature>
<reference evidence="5" key="1">
    <citation type="submission" date="2023-03" db="EMBL/GenBank/DDBJ databases">
        <title>Actinoallomurus iriomotensis NBRC 103681.</title>
        <authorList>
            <person name="Ichikawa N."/>
            <person name="Sato H."/>
            <person name="Tonouchi N."/>
        </authorList>
    </citation>
    <scope>NUCLEOTIDE SEQUENCE</scope>
    <source>
        <strain evidence="5">NBRC 103681</strain>
    </source>
</reference>
<dbReference type="InterPro" id="IPR051312">
    <property type="entry name" value="Diverse_Substr_Oxidored"/>
</dbReference>
<dbReference type="Gene3D" id="3.30.465.10">
    <property type="match status" value="1"/>
</dbReference>
<gene>
    <name evidence="5" type="ORF">Airi01_074920</name>
</gene>
<evidence type="ECO:0000313" key="5">
    <source>
        <dbReference type="EMBL" id="GLY79225.1"/>
    </source>
</evidence>
<dbReference type="InterPro" id="IPR036318">
    <property type="entry name" value="FAD-bd_PCMH-like_sf"/>
</dbReference>
<dbReference type="GO" id="GO:0071949">
    <property type="term" value="F:FAD binding"/>
    <property type="evidence" value="ECO:0007669"/>
    <property type="project" value="InterPro"/>
</dbReference>
<dbReference type="Proteomes" id="UP001165135">
    <property type="component" value="Unassembled WGS sequence"/>
</dbReference>
<evidence type="ECO:0000259" key="4">
    <source>
        <dbReference type="PROSITE" id="PS51387"/>
    </source>
</evidence>
<evidence type="ECO:0000313" key="6">
    <source>
        <dbReference type="Proteomes" id="UP001165135"/>
    </source>
</evidence>
<dbReference type="InterPro" id="IPR016167">
    <property type="entry name" value="FAD-bd_PCMH_sub1"/>
</dbReference>
<dbReference type="InterPro" id="IPR036683">
    <property type="entry name" value="CO_DH_flav_C_dom_sf"/>
</dbReference>
<dbReference type="PANTHER" id="PTHR42659">
    <property type="entry name" value="XANTHINE DEHYDROGENASE SUBUNIT C-RELATED"/>
    <property type="match status" value="1"/>
</dbReference>
<proteinExistence type="predicted"/>
<dbReference type="InterPro" id="IPR016166">
    <property type="entry name" value="FAD-bd_PCMH"/>
</dbReference>
<accession>A0A9W6RSQ1</accession>
<keyword evidence="2" id="KW-0274">FAD</keyword>
<evidence type="ECO:0000256" key="1">
    <source>
        <dbReference type="ARBA" id="ARBA00022630"/>
    </source>
</evidence>
<protein>
    <submittedName>
        <fullName evidence="5">Carbon monoxide dehydrogenase</fullName>
    </submittedName>
</protein>
<dbReference type="SMART" id="SM01092">
    <property type="entry name" value="CO_deh_flav_C"/>
    <property type="match status" value="1"/>
</dbReference>
<dbReference type="Gene3D" id="3.30.390.50">
    <property type="entry name" value="CO dehydrogenase flavoprotein, C-terminal domain"/>
    <property type="match status" value="1"/>
</dbReference>
<dbReference type="InterPro" id="IPR002346">
    <property type="entry name" value="Mopterin_DH_FAD-bd"/>
</dbReference>
<comment type="caution">
    <text evidence="5">The sequence shown here is derived from an EMBL/GenBank/DDBJ whole genome shotgun (WGS) entry which is preliminary data.</text>
</comment>
<organism evidence="5 6">
    <name type="scientific">Actinoallomurus iriomotensis</name>
    <dbReference type="NCBI Taxonomy" id="478107"/>
    <lineage>
        <taxon>Bacteria</taxon>
        <taxon>Bacillati</taxon>
        <taxon>Actinomycetota</taxon>
        <taxon>Actinomycetes</taxon>
        <taxon>Streptosporangiales</taxon>
        <taxon>Thermomonosporaceae</taxon>
        <taxon>Actinoallomurus</taxon>
    </lineage>
</organism>
<dbReference type="Pfam" id="PF00941">
    <property type="entry name" value="FAD_binding_5"/>
    <property type="match status" value="1"/>
</dbReference>
<name>A0A9W6RSQ1_9ACTN</name>
<dbReference type="SUPFAM" id="SSF55447">
    <property type="entry name" value="CO dehydrogenase flavoprotein C-terminal domain-like"/>
    <property type="match status" value="1"/>
</dbReference>
<dbReference type="AlphaFoldDB" id="A0A9W6RSQ1"/>
<dbReference type="PROSITE" id="PS51387">
    <property type="entry name" value="FAD_PCMH"/>
    <property type="match status" value="1"/>
</dbReference>
<sequence length="294" mass="31355">MKPAVFSYLDPRTLEEALDAVGEHGDDASVLAGGQSLVPLLNMRLARPEVVVDINRVPGLDTSRVEAGAVRVGALVRAATVEKDPALADALPVLADAVRHIAHPQIRNRTTIGGNVAHADPSSELPAVLAALDGAVVLRSTAGERTVGWEEFFVSVFTTAREPEELVTEVVFPVRPDLEFRWTEFARHHGDFPVAGICCGLDVEDGVVRAARLAATGVADRPVRLREAETALTDAALGAETARAVGELARRAVDPPSDVHGSGDFRRAVLATLVRRTIETWPDRSQRGRRGAAA</sequence>
<evidence type="ECO:0000256" key="2">
    <source>
        <dbReference type="ARBA" id="ARBA00022827"/>
    </source>
</evidence>
<evidence type="ECO:0000256" key="3">
    <source>
        <dbReference type="ARBA" id="ARBA00023002"/>
    </source>
</evidence>
<dbReference type="PANTHER" id="PTHR42659:SF2">
    <property type="entry name" value="XANTHINE DEHYDROGENASE SUBUNIT C-RELATED"/>
    <property type="match status" value="1"/>
</dbReference>
<dbReference type="GO" id="GO:0016491">
    <property type="term" value="F:oxidoreductase activity"/>
    <property type="evidence" value="ECO:0007669"/>
    <property type="project" value="UniProtKB-KW"/>
</dbReference>
<dbReference type="InterPro" id="IPR005107">
    <property type="entry name" value="CO_DH_flav_C"/>
</dbReference>
<dbReference type="Gene3D" id="3.30.43.10">
    <property type="entry name" value="Uridine Diphospho-n-acetylenolpyruvylglucosamine Reductase, domain 2"/>
    <property type="match status" value="1"/>
</dbReference>
<dbReference type="InterPro" id="IPR016169">
    <property type="entry name" value="FAD-bd_PCMH_sub2"/>
</dbReference>
<dbReference type="Pfam" id="PF03450">
    <property type="entry name" value="CO_deh_flav_C"/>
    <property type="match status" value="1"/>
</dbReference>
<keyword evidence="1" id="KW-0285">Flavoprotein</keyword>
<dbReference type="SUPFAM" id="SSF56176">
    <property type="entry name" value="FAD-binding/transporter-associated domain-like"/>
    <property type="match status" value="1"/>
</dbReference>